<organism evidence="2 3">
    <name type="scientific">Paenibacillus stellifer</name>
    <dbReference type="NCBI Taxonomy" id="169760"/>
    <lineage>
        <taxon>Bacteria</taxon>
        <taxon>Bacillati</taxon>
        <taxon>Bacillota</taxon>
        <taxon>Bacilli</taxon>
        <taxon>Bacillales</taxon>
        <taxon>Paenibacillaceae</taxon>
        <taxon>Paenibacillus</taxon>
    </lineage>
</organism>
<dbReference type="PANTHER" id="PTHR36974">
    <property type="entry name" value="MEMBRANE PROTEIN-RELATED"/>
    <property type="match status" value="1"/>
</dbReference>
<dbReference type="STRING" id="169760.PSTEL_11725"/>
<keyword evidence="3" id="KW-1185">Reference proteome</keyword>
<dbReference type="AlphaFoldDB" id="A0A089LWK8"/>
<dbReference type="Proteomes" id="UP000029507">
    <property type="component" value="Chromosome"/>
</dbReference>
<gene>
    <name evidence="2" type="ORF">PSTEL_11725</name>
</gene>
<dbReference type="KEGG" id="pste:PSTEL_11725"/>
<sequence length="148" mass="15912">MVPFIVLIASFVLLRLLGLLGLDYLDEWQHPLQIACALMLITGASAHFGRRRADLVAMVPPSLYKPGFMVTLTGCLEIAGASGLLIPPIAQSASWCLAILLIAMFPANVHASRMGLSIGGRPVPALEIRLLIQLLFIAAILMAGWPEQ</sequence>
<reference evidence="2 3" key="1">
    <citation type="submission" date="2014-08" db="EMBL/GenBank/DDBJ databases">
        <title>Comparative genomics of the Paenibacillus odorifer group.</title>
        <authorList>
            <person name="den Bakker H.C."/>
            <person name="Tsai Y.-C."/>
            <person name="Martin N."/>
            <person name="Korlach J."/>
            <person name="Wiedmann M."/>
        </authorList>
    </citation>
    <scope>NUCLEOTIDE SEQUENCE [LARGE SCALE GENOMIC DNA]</scope>
    <source>
        <strain evidence="2 3">DSM 14472</strain>
    </source>
</reference>
<evidence type="ECO:0000313" key="3">
    <source>
        <dbReference type="Proteomes" id="UP000029507"/>
    </source>
</evidence>
<keyword evidence="1" id="KW-0812">Transmembrane</keyword>
<dbReference type="EMBL" id="CP009286">
    <property type="protein sequence ID" value="AIQ63648.1"/>
    <property type="molecule type" value="Genomic_DNA"/>
</dbReference>
<feature type="transmembrane region" description="Helical" evidence="1">
    <location>
        <begin position="92"/>
        <end position="111"/>
    </location>
</feature>
<protein>
    <recommendedName>
        <fullName evidence="4">DoxX family protein</fullName>
    </recommendedName>
</protein>
<dbReference type="HOGENOM" id="CLU_128738_2_0_9"/>
<feature type="transmembrane region" description="Helical" evidence="1">
    <location>
        <begin position="28"/>
        <end position="48"/>
    </location>
</feature>
<feature type="transmembrane region" description="Helical" evidence="1">
    <location>
        <begin position="68"/>
        <end position="86"/>
    </location>
</feature>
<dbReference type="PANTHER" id="PTHR36974:SF1">
    <property type="entry name" value="DOXX FAMILY MEMBRANE PROTEIN"/>
    <property type="match status" value="1"/>
</dbReference>
<dbReference type="RefSeq" id="WP_038695343.1">
    <property type="nucleotide sequence ID" value="NZ_CP009286.1"/>
</dbReference>
<proteinExistence type="predicted"/>
<keyword evidence="1" id="KW-1133">Transmembrane helix</keyword>
<keyword evidence="1" id="KW-0472">Membrane</keyword>
<name>A0A089LWK8_9BACL</name>
<dbReference type="OrthoDB" id="129693at2"/>
<evidence type="ECO:0008006" key="4">
    <source>
        <dbReference type="Google" id="ProtNLM"/>
    </source>
</evidence>
<accession>A0A089LWK8</accession>
<evidence type="ECO:0000313" key="2">
    <source>
        <dbReference type="EMBL" id="AIQ63648.1"/>
    </source>
</evidence>
<feature type="transmembrane region" description="Helical" evidence="1">
    <location>
        <begin position="123"/>
        <end position="145"/>
    </location>
</feature>
<evidence type="ECO:0000256" key="1">
    <source>
        <dbReference type="SAM" id="Phobius"/>
    </source>
</evidence>